<name>A0A0F9GCW9_9ZZZZ</name>
<dbReference type="EMBL" id="LAZR01020591">
    <property type="protein sequence ID" value="KKL88341.1"/>
    <property type="molecule type" value="Genomic_DNA"/>
</dbReference>
<proteinExistence type="predicted"/>
<evidence type="ECO:0000256" key="1">
    <source>
        <dbReference type="SAM" id="MobiDB-lite"/>
    </source>
</evidence>
<accession>A0A0F9GCW9</accession>
<protein>
    <submittedName>
        <fullName evidence="2">Uncharacterized protein</fullName>
    </submittedName>
</protein>
<comment type="caution">
    <text evidence="2">The sequence shown here is derived from an EMBL/GenBank/DDBJ whole genome shotgun (WGS) entry which is preliminary data.</text>
</comment>
<sequence>ARQLGQSEKHQRPRPLCARSETGKARPPAFPSDLRRPKPGLADLPNRHPASDQCIQGVLAIDDEGTFPADADRWSAHLVQIEDGEKMVGPRLSELSLRQRSDSQAAQREPFECPDFKDIGVVCYWEAGRKNIAGALNGGSMFYRLMYRMSS</sequence>
<organism evidence="2">
    <name type="scientific">marine sediment metagenome</name>
    <dbReference type="NCBI Taxonomy" id="412755"/>
    <lineage>
        <taxon>unclassified sequences</taxon>
        <taxon>metagenomes</taxon>
        <taxon>ecological metagenomes</taxon>
    </lineage>
</organism>
<gene>
    <name evidence="2" type="ORF">LCGC14_1925650</name>
</gene>
<evidence type="ECO:0000313" key="2">
    <source>
        <dbReference type="EMBL" id="KKL88341.1"/>
    </source>
</evidence>
<feature type="region of interest" description="Disordered" evidence="1">
    <location>
        <begin position="1"/>
        <end position="49"/>
    </location>
</feature>
<dbReference type="AlphaFoldDB" id="A0A0F9GCW9"/>
<reference evidence="2" key="1">
    <citation type="journal article" date="2015" name="Nature">
        <title>Complex archaea that bridge the gap between prokaryotes and eukaryotes.</title>
        <authorList>
            <person name="Spang A."/>
            <person name="Saw J.H."/>
            <person name="Jorgensen S.L."/>
            <person name="Zaremba-Niedzwiedzka K."/>
            <person name="Martijn J."/>
            <person name="Lind A.E."/>
            <person name="van Eijk R."/>
            <person name="Schleper C."/>
            <person name="Guy L."/>
            <person name="Ettema T.J."/>
        </authorList>
    </citation>
    <scope>NUCLEOTIDE SEQUENCE</scope>
</reference>
<feature type="non-terminal residue" evidence="2">
    <location>
        <position position="1"/>
    </location>
</feature>